<keyword evidence="2" id="KW-1185">Reference proteome</keyword>
<reference evidence="2" key="1">
    <citation type="journal article" date="2018" name="BMC Genomics">
        <title>Genomic insights into host adaptation between the wheat stripe rust pathogen (Puccinia striiformis f. sp. tritici) and the barley stripe rust pathogen (Puccinia striiformis f. sp. hordei).</title>
        <authorList>
            <person name="Xia C."/>
            <person name="Wang M."/>
            <person name="Yin C."/>
            <person name="Cornejo O.E."/>
            <person name="Hulbert S.H."/>
            <person name="Chen X."/>
        </authorList>
    </citation>
    <scope>NUCLEOTIDE SEQUENCE [LARGE SCALE GENOMIC DNA]</scope>
    <source>
        <strain evidence="2">93-210</strain>
    </source>
</reference>
<dbReference type="EMBL" id="CM045871">
    <property type="protein sequence ID" value="KAI7951872.1"/>
    <property type="molecule type" value="Genomic_DNA"/>
</dbReference>
<name>A0ACC0EEC0_9BASI</name>
<reference evidence="2" key="2">
    <citation type="journal article" date="2018" name="Mol. Plant Microbe Interact.">
        <title>Genome sequence resources for the wheat stripe rust pathogen (Puccinia striiformis f. sp. tritici) and the barley stripe rust pathogen (Puccinia striiformis f. sp. hordei).</title>
        <authorList>
            <person name="Xia C."/>
            <person name="Wang M."/>
            <person name="Yin C."/>
            <person name="Cornejo O.E."/>
            <person name="Hulbert S.H."/>
            <person name="Chen X."/>
        </authorList>
    </citation>
    <scope>NUCLEOTIDE SEQUENCE [LARGE SCALE GENOMIC DNA]</scope>
    <source>
        <strain evidence="2">93-210</strain>
    </source>
</reference>
<reference evidence="1 2" key="3">
    <citation type="journal article" date="2022" name="Microbiol. Spectr.">
        <title>Folding features and dynamics of 3D genome architecture in plant fungal pathogens.</title>
        <authorList>
            <person name="Xia C."/>
        </authorList>
    </citation>
    <scope>NUCLEOTIDE SEQUENCE [LARGE SCALE GENOMIC DNA]</scope>
    <source>
        <strain evidence="1 2">93-210</strain>
    </source>
</reference>
<dbReference type="Proteomes" id="UP001060170">
    <property type="component" value="Chromosome 7"/>
</dbReference>
<protein>
    <submittedName>
        <fullName evidence="1">Uncharacterized protein</fullName>
    </submittedName>
</protein>
<gene>
    <name evidence="1" type="ORF">MJO28_007556</name>
</gene>
<comment type="caution">
    <text evidence="1">The sequence shown here is derived from an EMBL/GenBank/DDBJ whole genome shotgun (WGS) entry which is preliminary data.</text>
</comment>
<accession>A0ACC0EEC0</accession>
<evidence type="ECO:0000313" key="2">
    <source>
        <dbReference type="Proteomes" id="UP001060170"/>
    </source>
</evidence>
<proteinExistence type="predicted"/>
<organism evidence="1 2">
    <name type="scientific">Puccinia striiformis f. sp. tritici</name>
    <dbReference type="NCBI Taxonomy" id="168172"/>
    <lineage>
        <taxon>Eukaryota</taxon>
        <taxon>Fungi</taxon>
        <taxon>Dikarya</taxon>
        <taxon>Basidiomycota</taxon>
        <taxon>Pucciniomycotina</taxon>
        <taxon>Pucciniomycetes</taxon>
        <taxon>Pucciniales</taxon>
        <taxon>Pucciniaceae</taxon>
        <taxon>Puccinia</taxon>
    </lineage>
</organism>
<evidence type="ECO:0000313" key="1">
    <source>
        <dbReference type="EMBL" id="KAI7951872.1"/>
    </source>
</evidence>
<sequence length="63" mass="7111">MLAYPSSHATPSTGVIRTVPFPKAIIEIHNRYRILIQFFNLLFTDSPQISSNPSEKLVARTKP</sequence>